<organism evidence="2 3">
    <name type="scientific">Chaetomium fimeti</name>
    <dbReference type="NCBI Taxonomy" id="1854472"/>
    <lineage>
        <taxon>Eukaryota</taxon>
        <taxon>Fungi</taxon>
        <taxon>Dikarya</taxon>
        <taxon>Ascomycota</taxon>
        <taxon>Pezizomycotina</taxon>
        <taxon>Sordariomycetes</taxon>
        <taxon>Sordariomycetidae</taxon>
        <taxon>Sordariales</taxon>
        <taxon>Chaetomiaceae</taxon>
        <taxon>Chaetomium</taxon>
    </lineage>
</organism>
<dbReference type="Proteomes" id="UP001278766">
    <property type="component" value="Unassembled WGS sequence"/>
</dbReference>
<feature type="region of interest" description="Disordered" evidence="1">
    <location>
        <begin position="36"/>
        <end position="56"/>
    </location>
</feature>
<sequence length="229" mass="24690">MAYRQQASGSRSGYIEDRSSSPNLFGLQYSVSVQADSEPDATRLNDGRTAGSLDLGNLMQSDASCASVADERGSQSSNAEQQAVTPSTSFNGSWQGARSDSRCRSRFRRGKGCREGVRLTEGAATAGAGQPLSRDAVPEVLFEKQLQLLALGTVEAQPHLLEQGQCRGGSRRQAFAADVQHNVGGQLQDARRERGLYRASPSPSNVCLFCRMSLRVTYSELPPYLLKPA</sequence>
<name>A0AAE0H6X2_9PEZI</name>
<comment type="caution">
    <text evidence="2">The sequence shown here is derived from an EMBL/GenBank/DDBJ whole genome shotgun (WGS) entry which is preliminary data.</text>
</comment>
<dbReference type="EMBL" id="JAUEPN010000011">
    <property type="protein sequence ID" value="KAK3291067.1"/>
    <property type="molecule type" value="Genomic_DNA"/>
</dbReference>
<dbReference type="RefSeq" id="XP_062654581.1">
    <property type="nucleotide sequence ID" value="XM_062806197.1"/>
</dbReference>
<feature type="compositionally biased region" description="Polar residues" evidence="1">
    <location>
        <begin position="74"/>
        <end position="96"/>
    </location>
</feature>
<dbReference type="AlphaFoldDB" id="A0AAE0H6X2"/>
<reference evidence="2" key="1">
    <citation type="journal article" date="2023" name="Mol. Phylogenet. Evol.">
        <title>Genome-scale phylogeny and comparative genomics of the fungal order Sordariales.</title>
        <authorList>
            <person name="Hensen N."/>
            <person name="Bonometti L."/>
            <person name="Westerberg I."/>
            <person name="Brannstrom I.O."/>
            <person name="Guillou S."/>
            <person name="Cros-Aarteil S."/>
            <person name="Calhoun S."/>
            <person name="Haridas S."/>
            <person name="Kuo A."/>
            <person name="Mondo S."/>
            <person name="Pangilinan J."/>
            <person name="Riley R."/>
            <person name="LaButti K."/>
            <person name="Andreopoulos B."/>
            <person name="Lipzen A."/>
            <person name="Chen C."/>
            <person name="Yan M."/>
            <person name="Daum C."/>
            <person name="Ng V."/>
            <person name="Clum A."/>
            <person name="Steindorff A."/>
            <person name="Ohm R.A."/>
            <person name="Martin F."/>
            <person name="Silar P."/>
            <person name="Natvig D.O."/>
            <person name="Lalanne C."/>
            <person name="Gautier V."/>
            <person name="Ament-Velasquez S.L."/>
            <person name="Kruys A."/>
            <person name="Hutchinson M.I."/>
            <person name="Powell A.J."/>
            <person name="Barry K."/>
            <person name="Miller A.N."/>
            <person name="Grigoriev I.V."/>
            <person name="Debuchy R."/>
            <person name="Gladieux P."/>
            <person name="Hiltunen Thoren M."/>
            <person name="Johannesson H."/>
        </authorList>
    </citation>
    <scope>NUCLEOTIDE SEQUENCE</scope>
    <source>
        <strain evidence="2">CBS 168.71</strain>
    </source>
</reference>
<reference evidence="2" key="2">
    <citation type="submission" date="2023-06" db="EMBL/GenBank/DDBJ databases">
        <authorList>
            <consortium name="Lawrence Berkeley National Laboratory"/>
            <person name="Haridas S."/>
            <person name="Hensen N."/>
            <person name="Bonometti L."/>
            <person name="Westerberg I."/>
            <person name="Brannstrom I.O."/>
            <person name="Guillou S."/>
            <person name="Cros-Aarteil S."/>
            <person name="Calhoun S."/>
            <person name="Kuo A."/>
            <person name="Mondo S."/>
            <person name="Pangilinan J."/>
            <person name="Riley R."/>
            <person name="Labutti K."/>
            <person name="Andreopoulos B."/>
            <person name="Lipzen A."/>
            <person name="Chen C."/>
            <person name="Yanf M."/>
            <person name="Daum C."/>
            <person name="Ng V."/>
            <person name="Clum A."/>
            <person name="Steindorff A."/>
            <person name="Ohm R."/>
            <person name="Martin F."/>
            <person name="Silar P."/>
            <person name="Natvig D."/>
            <person name="Lalanne C."/>
            <person name="Gautier V."/>
            <person name="Ament-Velasquez S.L."/>
            <person name="Kruys A."/>
            <person name="Hutchinson M.I."/>
            <person name="Powell A.J."/>
            <person name="Barry K."/>
            <person name="Miller A.N."/>
            <person name="Grigoriev I.V."/>
            <person name="Debuchy R."/>
            <person name="Gladieux P."/>
            <person name="Thoren M.H."/>
            <person name="Johannesson H."/>
        </authorList>
    </citation>
    <scope>NUCLEOTIDE SEQUENCE</scope>
    <source>
        <strain evidence="2">CBS 168.71</strain>
    </source>
</reference>
<feature type="region of interest" description="Disordered" evidence="1">
    <location>
        <begin position="1"/>
        <end position="23"/>
    </location>
</feature>
<dbReference type="GeneID" id="87843145"/>
<accession>A0AAE0H6X2</accession>
<protein>
    <submittedName>
        <fullName evidence="2">Uncharacterized protein</fullName>
    </submittedName>
</protein>
<evidence type="ECO:0000256" key="1">
    <source>
        <dbReference type="SAM" id="MobiDB-lite"/>
    </source>
</evidence>
<feature type="region of interest" description="Disordered" evidence="1">
    <location>
        <begin position="68"/>
        <end position="105"/>
    </location>
</feature>
<gene>
    <name evidence="2" type="ORF">B0H64DRAFT_436429</name>
</gene>
<keyword evidence="3" id="KW-1185">Reference proteome</keyword>
<feature type="compositionally biased region" description="Polar residues" evidence="1">
    <location>
        <begin position="1"/>
        <end position="11"/>
    </location>
</feature>
<evidence type="ECO:0000313" key="2">
    <source>
        <dbReference type="EMBL" id="KAK3291067.1"/>
    </source>
</evidence>
<evidence type="ECO:0000313" key="3">
    <source>
        <dbReference type="Proteomes" id="UP001278766"/>
    </source>
</evidence>
<proteinExistence type="predicted"/>